<dbReference type="STRING" id="1666912.Ga0058931_1004"/>
<gene>
    <name evidence="1" type="ORF">Ga0058931_1004</name>
    <name evidence="2" type="ORF">HLUCCA05_09565</name>
</gene>
<protein>
    <recommendedName>
        <fullName evidence="5">DUF3445 domain-containing protein</fullName>
    </recommendedName>
</protein>
<dbReference type="EMBL" id="LJSG01000011">
    <property type="protein sequence ID" value="KPP92632.1"/>
    <property type="molecule type" value="Genomic_DNA"/>
</dbReference>
<dbReference type="Proteomes" id="UP000182045">
    <property type="component" value="Unassembled WGS sequence"/>
</dbReference>
<dbReference type="InterPro" id="IPR021848">
    <property type="entry name" value="HODM_asu-like"/>
</dbReference>
<comment type="caution">
    <text evidence="2">The sequence shown here is derived from an EMBL/GenBank/DDBJ whole genome shotgun (WGS) entry which is preliminary data.</text>
</comment>
<dbReference type="AlphaFoldDB" id="A0A0P7VYS9"/>
<dbReference type="RefSeq" id="WP_072245365.1">
    <property type="nucleotide sequence ID" value="NZ_FBYC01000004.1"/>
</dbReference>
<sequence length="258" mass="28998">MILNARLPFAPWVDPTRRRLPGVMPLARADWLLISDAYAAQMSERARLLDDRAGDVLACLPQAQTAAAELLEAVLHDLPELGFDVTQTHVTCPDGRVVALDRARPLRSLGLLVQEDFCILQKPQGSDEHVLTGAVLCFPSSWTLADKLGKPLLRIHAPVASYDAQMGARVQRMFDAIRPEQPLWRANLLRYTNPALYQPRPEFAPKDKRDDGDFVRSERQCLLRLPLSRAVVFSIHTAQIRRHDLRPEEARALAEIGH</sequence>
<proteinExistence type="predicted"/>
<evidence type="ECO:0000313" key="2">
    <source>
        <dbReference type="EMBL" id="KPP92632.1"/>
    </source>
</evidence>
<accession>A0A0P7VYS9</accession>
<dbReference type="PATRIC" id="fig|1666912.4.peg.2094"/>
<dbReference type="Pfam" id="PF11927">
    <property type="entry name" value="HODM_asu-like"/>
    <property type="match status" value="1"/>
</dbReference>
<reference evidence="1 4" key="2">
    <citation type="submission" date="2016-01" db="EMBL/GenBank/DDBJ databases">
        <authorList>
            <person name="Varghese N."/>
        </authorList>
    </citation>
    <scope>NUCLEOTIDE SEQUENCE [LARGE SCALE GENOMIC DNA]</scope>
    <source>
        <strain evidence="1 4">HL-91</strain>
    </source>
</reference>
<name>A0A0P7VYS9_9RHOB</name>
<evidence type="ECO:0000313" key="4">
    <source>
        <dbReference type="Proteomes" id="UP000182045"/>
    </source>
</evidence>
<evidence type="ECO:0000313" key="1">
    <source>
        <dbReference type="EMBL" id="CUX80296.1"/>
    </source>
</evidence>
<organism evidence="2 3">
    <name type="scientific">Roseibaca calidilacus</name>
    <dbReference type="NCBI Taxonomy" id="1666912"/>
    <lineage>
        <taxon>Bacteria</taxon>
        <taxon>Pseudomonadati</taxon>
        <taxon>Pseudomonadota</taxon>
        <taxon>Alphaproteobacteria</taxon>
        <taxon>Rhodobacterales</taxon>
        <taxon>Paracoccaceae</taxon>
        <taxon>Roseinatronobacter</taxon>
    </lineage>
</organism>
<evidence type="ECO:0008006" key="5">
    <source>
        <dbReference type="Google" id="ProtNLM"/>
    </source>
</evidence>
<keyword evidence="4" id="KW-1185">Reference proteome</keyword>
<reference evidence="2 3" key="1">
    <citation type="submission" date="2015-09" db="EMBL/GenBank/DDBJ databases">
        <title>Identification and resolution of microdiversity through metagenomic sequencing of parallel consortia.</title>
        <authorList>
            <person name="Nelson W.C."/>
            <person name="Romine M.F."/>
            <person name="Lindemann S.R."/>
        </authorList>
    </citation>
    <scope>NUCLEOTIDE SEQUENCE [LARGE SCALE GENOMIC DNA]</scope>
    <source>
        <strain evidence="2">HL-91</strain>
    </source>
</reference>
<dbReference type="EMBL" id="FBYC01000004">
    <property type="protein sequence ID" value="CUX80296.1"/>
    <property type="molecule type" value="Genomic_DNA"/>
</dbReference>
<dbReference type="OrthoDB" id="5242510at2"/>
<dbReference type="Proteomes" id="UP000050413">
    <property type="component" value="Unassembled WGS sequence"/>
</dbReference>
<evidence type="ECO:0000313" key="3">
    <source>
        <dbReference type="Proteomes" id="UP000050413"/>
    </source>
</evidence>